<proteinExistence type="predicted"/>
<dbReference type="EMBL" id="BX842653">
    <property type="protein sequence ID" value="CAE80592.1"/>
    <property type="molecule type" value="Genomic_DNA"/>
</dbReference>
<organism evidence="2 3">
    <name type="scientific">Bdellovibrio bacteriovorus (strain ATCC 15356 / DSM 50701 / NCIMB 9529 / HD100)</name>
    <dbReference type="NCBI Taxonomy" id="264462"/>
    <lineage>
        <taxon>Bacteria</taxon>
        <taxon>Pseudomonadati</taxon>
        <taxon>Bdellovibrionota</taxon>
        <taxon>Bdellovibrionia</taxon>
        <taxon>Bdellovibrionales</taxon>
        <taxon>Pseudobdellovibrionaceae</taxon>
        <taxon>Bdellovibrio</taxon>
    </lineage>
</organism>
<evidence type="ECO:0000313" key="3">
    <source>
        <dbReference type="Proteomes" id="UP000008080"/>
    </source>
</evidence>
<dbReference type="Proteomes" id="UP000008080">
    <property type="component" value="Chromosome"/>
</dbReference>
<dbReference type="InterPro" id="IPR012338">
    <property type="entry name" value="Beta-lactam/transpept-like"/>
</dbReference>
<sequence>MIMKYARLWIGLQLVLTGSFSMAGAPEAQRVALQAPECKSIQPFYWEIGNSQGLLVAGSPGKKYERQDEMKIASASKWIFAAYYIELKKAVLAEPDKNLLLMRGGYDQFNVMPCALRLTVEACFQARSNSTVNPGNVGKFYYGGGSAQALAVGAGLGKLNRKKLSKEIEGTLKNKFSLSYSNLALAGGAEMNVENYARFLQEILKGTYLIKDLLGADAVCTHPATCKQAAFSPAKEDWKYSYHHWVETNGGPVEAYSSPGAFGFYPWISADKKTYGIVAREGRGELAYWDSVLCGRAIRKAYFK</sequence>
<gene>
    <name evidence="2" type="ordered locus">Bd2809</name>
</gene>
<evidence type="ECO:0000313" key="2">
    <source>
        <dbReference type="EMBL" id="CAE80592.1"/>
    </source>
</evidence>
<feature type="chain" id="PRO_5004276598" evidence="1">
    <location>
        <begin position="24"/>
        <end position="304"/>
    </location>
</feature>
<dbReference type="AlphaFoldDB" id="Q6MJG8"/>
<feature type="signal peptide" evidence="1">
    <location>
        <begin position="1"/>
        <end position="23"/>
    </location>
</feature>
<dbReference type="Gene3D" id="3.40.710.10">
    <property type="entry name" value="DD-peptidase/beta-lactamase superfamily"/>
    <property type="match status" value="1"/>
</dbReference>
<name>Q6MJG8_BDEBA</name>
<accession>Q6MJG8</accession>
<keyword evidence="3" id="KW-1185">Reference proteome</keyword>
<dbReference type="HOGENOM" id="CLU_056723_0_0_7"/>
<reference evidence="2 3" key="1">
    <citation type="journal article" date="2004" name="Science">
        <title>A predator unmasked: life cycle of Bdellovibrio bacteriovorus from a genomic perspective.</title>
        <authorList>
            <person name="Rendulic S."/>
            <person name="Jagtap P."/>
            <person name="Rosinus A."/>
            <person name="Eppinger M."/>
            <person name="Baar C."/>
            <person name="Lanz C."/>
            <person name="Keller H."/>
            <person name="Lambert C."/>
            <person name="Evans K.J."/>
            <person name="Goesmann A."/>
            <person name="Meyer F."/>
            <person name="Sockett R.E."/>
            <person name="Schuster S.C."/>
        </authorList>
    </citation>
    <scope>NUCLEOTIDE SEQUENCE [LARGE SCALE GENOMIC DNA]</scope>
    <source>
        <strain evidence="3">ATCC 15356 / DSM 50701 / NCIMB 9529 / HD100</strain>
    </source>
</reference>
<keyword evidence="1" id="KW-0732">Signal</keyword>
<evidence type="ECO:0000256" key="1">
    <source>
        <dbReference type="SAM" id="SignalP"/>
    </source>
</evidence>
<dbReference type="eggNOG" id="COG1680">
    <property type="taxonomic scope" value="Bacteria"/>
</dbReference>
<protein>
    <submittedName>
        <fullName evidence="2">Putative signal peptide protein</fullName>
    </submittedName>
</protein>
<dbReference type="KEGG" id="bba:Bd2809"/>
<dbReference type="SUPFAM" id="SSF56601">
    <property type="entry name" value="beta-lactamase/transpeptidase-like"/>
    <property type="match status" value="1"/>
</dbReference>